<dbReference type="CDD" id="cd19961">
    <property type="entry name" value="EcYidC-like_peri"/>
    <property type="match status" value="1"/>
</dbReference>
<feature type="transmembrane region" description="Helical" evidence="13">
    <location>
        <begin position="460"/>
        <end position="478"/>
    </location>
</feature>
<evidence type="ECO:0000256" key="6">
    <source>
        <dbReference type="ARBA" id="ARBA00022692"/>
    </source>
</evidence>
<dbReference type="PANTHER" id="PTHR12428">
    <property type="entry name" value="OXA1"/>
    <property type="match status" value="1"/>
</dbReference>
<evidence type="ECO:0000256" key="9">
    <source>
        <dbReference type="ARBA" id="ARBA00023136"/>
    </source>
</evidence>
<feature type="transmembrane region" description="Helical" evidence="13">
    <location>
        <begin position="12"/>
        <end position="29"/>
    </location>
</feature>
<comment type="subcellular location">
    <subcellularLocation>
        <location evidence="1">Cell inner membrane</location>
        <topology evidence="1">Multi-pass membrane protein</topology>
    </subcellularLocation>
    <subcellularLocation>
        <location evidence="13">Cell membrane</location>
        <topology evidence="13">Multi-pass membrane protein</topology>
    </subcellularLocation>
</comment>
<dbReference type="CDD" id="cd20070">
    <property type="entry name" value="5TM_YidC_Alb3"/>
    <property type="match status" value="1"/>
</dbReference>
<dbReference type="EMBL" id="AWGB01000017">
    <property type="protein sequence ID" value="ESQ91372.1"/>
    <property type="molecule type" value="Genomic_DNA"/>
</dbReference>
<proteinExistence type="inferred from homology"/>
<keyword evidence="17" id="KW-1185">Reference proteome</keyword>
<evidence type="ECO:0000313" key="16">
    <source>
        <dbReference type="EMBL" id="ESQ91372.1"/>
    </source>
</evidence>
<dbReference type="GO" id="GO:0005886">
    <property type="term" value="C:plasma membrane"/>
    <property type="evidence" value="ECO:0007669"/>
    <property type="project" value="UniProtKB-SubCell"/>
</dbReference>
<dbReference type="InterPro" id="IPR047196">
    <property type="entry name" value="YidC_ALB_C"/>
</dbReference>
<dbReference type="GO" id="GO:0015031">
    <property type="term" value="P:protein transport"/>
    <property type="evidence" value="ECO:0007669"/>
    <property type="project" value="UniProtKB-KW"/>
</dbReference>
<keyword evidence="4 13" id="KW-0813">Transport</keyword>
<comment type="caution">
    <text evidence="16">The sequence shown here is derived from an EMBL/GenBank/DDBJ whole genome shotgun (WGS) entry which is preliminary data.</text>
</comment>
<feature type="transmembrane region" description="Helical" evidence="13">
    <location>
        <begin position="378"/>
        <end position="400"/>
    </location>
</feature>
<dbReference type="InterPro" id="IPR019998">
    <property type="entry name" value="Membr_insert_YidC"/>
</dbReference>
<evidence type="ECO:0000256" key="1">
    <source>
        <dbReference type="ARBA" id="ARBA00004429"/>
    </source>
</evidence>
<dbReference type="InterPro" id="IPR001708">
    <property type="entry name" value="YidC/ALB3/OXA1/COX18"/>
</dbReference>
<keyword evidence="6 13" id="KW-0812">Transmembrane</keyword>
<comment type="function">
    <text evidence="13">Required for the insertion and/or proper folding and/or complex formation of integral membrane proteins into the membrane. Involved in integration of membrane proteins that insert both dependently and independently of the Sec translocase complex, as well as at least some lipoproteins. Aids folding of multispanning membrane proteins.</text>
</comment>
<dbReference type="InterPro" id="IPR028053">
    <property type="entry name" value="Membr_insert_YidC_N"/>
</dbReference>
<dbReference type="OrthoDB" id="9780552at2"/>
<protein>
    <recommendedName>
        <fullName evidence="3 13">Membrane protein insertase YidC</fullName>
    </recommendedName>
    <alternativeName>
        <fullName evidence="12 13">Foldase YidC</fullName>
    </alternativeName>
    <alternativeName>
        <fullName evidence="11 13">Membrane integrase YidC</fullName>
    </alternativeName>
    <alternativeName>
        <fullName evidence="13">Membrane protein YidC</fullName>
    </alternativeName>
</protein>
<feature type="transmembrane region" description="Helical" evidence="13">
    <location>
        <begin position="523"/>
        <end position="540"/>
    </location>
</feature>
<dbReference type="Pfam" id="PF02096">
    <property type="entry name" value="60KD_IMP"/>
    <property type="match status" value="1"/>
</dbReference>
<organism evidence="16 17">
    <name type="scientific">Asticcacaulis benevestitus DSM 16100 = ATCC BAA-896</name>
    <dbReference type="NCBI Taxonomy" id="1121022"/>
    <lineage>
        <taxon>Bacteria</taxon>
        <taxon>Pseudomonadati</taxon>
        <taxon>Pseudomonadota</taxon>
        <taxon>Alphaproteobacteria</taxon>
        <taxon>Caulobacterales</taxon>
        <taxon>Caulobacteraceae</taxon>
        <taxon>Asticcacaulis</taxon>
    </lineage>
</organism>
<dbReference type="Proteomes" id="UP000017837">
    <property type="component" value="Unassembled WGS sequence"/>
</dbReference>
<evidence type="ECO:0000256" key="13">
    <source>
        <dbReference type="HAMAP-Rule" id="MF_01810"/>
    </source>
</evidence>
<dbReference type="Pfam" id="PF14849">
    <property type="entry name" value="YidC_periplas"/>
    <property type="match status" value="1"/>
</dbReference>
<dbReference type="PRINTS" id="PR00701">
    <property type="entry name" value="60KDINNERMP"/>
</dbReference>
<feature type="domain" description="Membrane insertase YidC N-terminal" evidence="15">
    <location>
        <begin position="77"/>
        <end position="370"/>
    </location>
</feature>
<dbReference type="AlphaFoldDB" id="V4PBS9"/>
<accession>V4PBS9</accession>
<evidence type="ECO:0000256" key="3">
    <source>
        <dbReference type="ARBA" id="ARBA00015325"/>
    </source>
</evidence>
<dbReference type="STRING" id="1121022.GCA_000376105_01120"/>
<dbReference type="NCBIfam" id="TIGR03593">
    <property type="entry name" value="yidC_nterm"/>
    <property type="match status" value="1"/>
</dbReference>
<evidence type="ECO:0000256" key="10">
    <source>
        <dbReference type="ARBA" id="ARBA00023186"/>
    </source>
</evidence>
<keyword evidence="5 13" id="KW-1003">Cell membrane</keyword>
<keyword evidence="9 13" id="KW-0472">Membrane</keyword>
<dbReference type="InterPro" id="IPR038221">
    <property type="entry name" value="YidC_periplasmic_sf"/>
</dbReference>
<comment type="similarity">
    <text evidence="2 13">Belongs to the OXA1/ALB3/YidC family. Type 1 subfamily.</text>
</comment>
<dbReference type="HAMAP" id="MF_01810">
    <property type="entry name" value="YidC_type1"/>
    <property type="match status" value="1"/>
</dbReference>
<evidence type="ECO:0000256" key="12">
    <source>
        <dbReference type="ARBA" id="ARBA00033342"/>
    </source>
</evidence>
<evidence type="ECO:0000313" key="17">
    <source>
        <dbReference type="Proteomes" id="UP000017837"/>
    </source>
</evidence>
<sequence>MNKDTDNRNMIYFLIVSMALLAFYQFFVFGPQQKKREAAQVAAAAASSSAAIAAGLPVGGVVAVPLTREQALTQTPRVAIDTPSLKGSLSLKGALIDDLYMIKYDRTVEKKNDPVELLTPANSKSAYYVVSGYNFQNIPNAPTIDTVWTVASGTTLSVGKPVVLTYNNGAGLTFTRTLSIDANYMITEDNAVANATPQAIAFAPYSMVVRNGMPEHAGKEAVVHEGAIATSSKTLASPKMGDYRTDSLKYKDMAKPKDGKKLEKKDSIGGWYGITDKYWMAAVIPNQSQAVQYTARADLLDGVPVFRSGYVDNAVTLAPGQTWKAQSHVFAGAKQNTQLQVYEDTLHIPRFHWAVDWGMLSVLTYPMYWLLDKLYALVGNFGLAILSLTVIVKLVFYPLAHKSYESMTKMKQVQERLKPKLDAIKKRHEGDPQKTQEATMALYQEEKVNPMAGLGGCLPMLLQLPVFWALYKVLMLAIEMRHAPFFGWIQDLSARDSTTLFNLFGALPFNPATVPLIGTVLDGPLHIGIIAILYGASMWLSQQMTPMTGVDPMQKKMMSFMPIMLTFFMTQVAVGLIIYWIWSNILTILQQYSIMHRLKVENPIDTGIKKVRDMMDKGKKAA</sequence>
<feature type="transmembrane region" description="Helical" evidence="13">
    <location>
        <begin position="41"/>
        <end position="66"/>
    </location>
</feature>
<evidence type="ECO:0000256" key="7">
    <source>
        <dbReference type="ARBA" id="ARBA00022927"/>
    </source>
</evidence>
<feature type="transmembrane region" description="Helical" evidence="13">
    <location>
        <begin position="351"/>
        <end position="371"/>
    </location>
</feature>
<evidence type="ECO:0000259" key="14">
    <source>
        <dbReference type="Pfam" id="PF02096"/>
    </source>
</evidence>
<name>V4PBS9_9CAUL</name>
<keyword evidence="8 13" id="KW-1133">Transmembrane helix</keyword>
<evidence type="ECO:0000256" key="4">
    <source>
        <dbReference type="ARBA" id="ARBA00022448"/>
    </source>
</evidence>
<evidence type="ECO:0000256" key="2">
    <source>
        <dbReference type="ARBA" id="ARBA00010527"/>
    </source>
</evidence>
<comment type="subunit">
    <text evidence="13">Interacts with the Sec translocase complex via SecD. Specifically interacts with transmembrane segments of nascent integral membrane proteins during membrane integration.</text>
</comment>
<evidence type="ECO:0000256" key="5">
    <source>
        <dbReference type="ARBA" id="ARBA00022475"/>
    </source>
</evidence>
<dbReference type="NCBIfam" id="TIGR03592">
    <property type="entry name" value="yidC_oxa1_cterm"/>
    <property type="match status" value="1"/>
</dbReference>
<evidence type="ECO:0000256" key="11">
    <source>
        <dbReference type="ARBA" id="ARBA00033245"/>
    </source>
</evidence>
<feature type="transmembrane region" description="Helical" evidence="13">
    <location>
        <begin position="560"/>
        <end position="582"/>
    </location>
</feature>
<dbReference type="Gene3D" id="2.70.98.90">
    <property type="match status" value="1"/>
</dbReference>
<keyword evidence="7 13" id="KW-0653">Protein transport</keyword>
<evidence type="ECO:0000259" key="15">
    <source>
        <dbReference type="Pfam" id="PF14849"/>
    </source>
</evidence>
<dbReference type="PANTHER" id="PTHR12428:SF65">
    <property type="entry name" value="CYTOCHROME C OXIDASE ASSEMBLY PROTEIN COX18, MITOCHONDRIAL"/>
    <property type="match status" value="1"/>
</dbReference>
<dbReference type="PATRIC" id="fig|1121022.4.peg.2056"/>
<dbReference type="GO" id="GO:0032977">
    <property type="term" value="F:membrane insertase activity"/>
    <property type="evidence" value="ECO:0007669"/>
    <property type="project" value="InterPro"/>
</dbReference>
<gene>
    <name evidence="13" type="primary">yidC</name>
    <name evidence="16" type="ORF">ABENE_10180</name>
</gene>
<dbReference type="InterPro" id="IPR028055">
    <property type="entry name" value="YidC/Oxa/ALB_C"/>
</dbReference>
<dbReference type="NCBIfam" id="NF002353">
    <property type="entry name" value="PRK01318.1-4"/>
    <property type="match status" value="1"/>
</dbReference>
<dbReference type="eggNOG" id="COG0706">
    <property type="taxonomic scope" value="Bacteria"/>
</dbReference>
<evidence type="ECO:0000256" key="8">
    <source>
        <dbReference type="ARBA" id="ARBA00022989"/>
    </source>
</evidence>
<dbReference type="RefSeq" id="WP_018080785.1">
    <property type="nucleotide sequence ID" value="NZ_AQWM01000003.1"/>
</dbReference>
<feature type="domain" description="Membrane insertase YidC/Oxa/ALB C-terminal" evidence="14">
    <location>
        <begin position="381"/>
        <end position="595"/>
    </location>
</feature>
<reference evidence="16 17" key="1">
    <citation type="journal article" date="2014" name="Nature">
        <title>Sequential evolution of bacterial morphology by co-option of a developmental regulator.</title>
        <authorList>
            <person name="Jiang C."/>
            <person name="Brown P.J."/>
            <person name="Ducret A."/>
            <person name="Brun Y.V."/>
        </authorList>
    </citation>
    <scope>NUCLEOTIDE SEQUENCE [LARGE SCALE GENOMIC DNA]</scope>
    <source>
        <strain evidence="16 17">DSM 16100</strain>
    </source>
</reference>
<keyword evidence="10 13" id="KW-0143">Chaperone</keyword>
<dbReference type="GO" id="GO:0051205">
    <property type="term" value="P:protein insertion into membrane"/>
    <property type="evidence" value="ECO:0007669"/>
    <property type="project" value="TreeGrafter"/>
</dbReference>
<dbReference type="PRINTS" id="PR01900">
    <property type="entry name" value="YIDCPROTEIN"/>
</dbReference>